<comment type="caution">
    <text evidence="2">The sequence shown here is derived from an EMBL/GenBank/DDBJ whole genome shotgun (WGS) entry which is preliminary data.</text>
</comment>
<evidence type="ECO:0000313" key="3">
    <source>
        <dbReference type="Proteomes" id="UP000198211"/>
    </source>
</evidence>
<feature type="region of interest" description="Disordered" evidence="1">
    <location>
        <begin position="323"/>
        <end position="342"/>
    </location>
</feature>
<reference evidence="3" key="1">
    <citation type="submission" date="2017-03" db="EMBL/GenBank/DDBJ databases">
        <title>Phytopthora megakarya and P. palmivora, two closely related causual agents of cacao black pod achieved similar genome size and gene model numbers by different mechanisms.</title>
        <authorList>
            <person name="Ali S."/>
            <person name="Shao J."/>
            <person name="Larry D.J."/>
            <person name="Kronmiller B."/>
            <person name="Shen D."/>
            <person name="Strem M.D."/>
            <person name="Melnick R.L."/>
            <person name="Guiltinan M.J."/>
            <person name="Tyler B.M."/>
            <person name="Meinhardt L.W."/>
            <person name="Bailey B.A."/>
        </authorList>
    </citation>
    <scope>NUCLEOTIDE SEQUENCE [LARGE SCALE GENOMIC DNA]</scope>
    <source>
        <strain evidence="3">zdho120</strain>
    </source>
</reference>
<sequence>MEKFSGAVPHGAYDSGVRDWWDQFADQVDDAQILVGQEWSEAAKKSVLSIFLSDTVRRWLKIFRTGHPTATFEDTGNALVKKFRPNLTDQEITARIYSEGKRASETYQEYADRLLRMADGLSGGITNVANAQHALGTFLRLAWPQRKDVVHSHIHGQQGSPTTLIHAAVEFLSELAQSDGRLEDYKRHKLADGSREQRIDSKPKKEGTRNVAKSNGPGGKAHSAVVERKRKPTKMPRRGGIVCYICNEEGHTAKYHRQHLAKGSSDDNETNARGNMATAGDGMDEPAGSSVANSEEDSAGRSHVRWSPILVDSAASHLLTSQCTGFDEPAGSSVANSEEDSA</sequence>
<keyword evidence="3" id="KW-1185">Reference proteome</keyword>
<feature type="region of interest" description="Disordered" evidence="1">
    <location>
        <begin position="257"/>
        <end position="303"/>
    </location>
</feature>
<accession>A0A225W2P5</accession>
<proteinExistence type="predicted"/>
<feature type="compositionally biased region" description="Basic and acidic residues" evidence="1">
    <location>
        <begin position="188"/>
        <end position="208"/>
    </location>
</feature>
<dbReference type="EMBL" id="NBNE01002219">
    <property type="protein sequence ID" value="OWZ11130.1"/>
    <property type="molecule type" value="Genomic_DNA"/>
</dbReference>
<dbReference type="Proteomes" id="UP000198211">
    <property type="component" value="Unassembled WGS sequence"/>
</dbReference>
<dbReference type="OrthoDB" id="116720at2759"/>
<evidence type="ECO:0008006" key="4">
    <source>
        <dbReference type="Google" id="ProtNLM"/>
    </source>
</evidence>
<feature type="region of interest" description="Disordered" evidence="1">
    <location>
        <begin position="188"/>
        <end position="234"/>
    </location>
</feature>
<organism evidence="2 3">
    <name type="scientific">Phytophthora megakarya</name>
    <dbReference type="NCBI Taxonomy" id="4795"/>
    <lineage>
        <taxon>Eukaryota</taxon>
        <taxon>Sar</taxon>
        <taxon>Stramenopiles</taxon>
        <taxon>Oomycota</taxon>
        <taxon>Peronosporomycetes</taxon>
        <taxon>Peronosporales</taxon>
        <taxon>Peronosporaceae</taxon>
        <taxon>Phytophthora</taxon>
    </lineage>
</organism>
<gene>
    <name evidence="2" type="ORF">PHMEG_00015899</name>
</gene>
<name>A0A225W2P5_9STRA</name>
<evidence type="ECO:0000256" key="1">
    <source>
        <dbReference type="SAM" id="MobiDB-lite"/>
    </source>
</evidence>
<evidence type="ECO:0000313" key="2">
    <source>
        <dbReference type="EMBL" id="OWZ11130.1"/>
    </source>
</evidence>
<dbReference type="AlphaFoldDB" id="A0A225W2P5"/>
<protein>
    <recommendedName>
        <fullName evidence="4">Retrotransposon gag domain-containing protein</fullName>
    </recommendedName>
</protein>